<dbReference type="PRINTS" id="PR00368">
    <property type="entry name" value="FADPNR"/>
</dbReference>
<dbReference type="GO" id="GO:0051537">
    <property type="term" value="F:2 iron, 2 sulfur cluster binding"/>
    <property type="evidence" value="ECO:0007669"/>
    <property type="project" value="UniProtKB-KW"/>
</dbReference>
<evidence type="ECO:0000256" key="3">
    <source>
        <dbReference type="ARBA" id="ARBA00022714"/>
    </source>
</evidence>
<keyword evidence="2" id="KW-0285">Flavoprotein</keyword>
<dbReference type="GO" id="GO:0016651">
    <property type="term" value="F:oxidoreductase activity, acting on NAD(P)H"/>
    <property type="evidence" value="ECO:0007669"/>
    <property type="project" value="TreeGrafter"/>
</dbReference>
<dbReference type="PRINTS" id="PR00469">
    <property type="entry name" value="PNDRDTASEII"/>
</dbReference>
<dbReference type="InterPro" id="IPR028202">
    <property type="entry name" value="Reductase_C"/>
</dbReference>
<dbReference type="Gene3D" id="3.30.390.30">
    <property type="match status" value="1"/>
</dbReference>
<protein>
    <recommendedName>
        <fullName evidence="9">Rieske domain-containing protein</fullName>
    </recommendedName>
</protein>
<dbReference type="InterPro" id="IPR036188">
    <property type="entry name" value="FAD/NAD-bd_sf"/>
</dbReference>
<keyword evidence="11" id="KW-1185">Reference proteome</keyword>
<dbReference type="Gene3D" id="2.102.10.10">
    <property type="entry name" value="Rieske [2Fe-2S] iron-sulphur domain"/>
    <property type="match status" value="1"/>
</dbReference>
<keyword evidence="4" id="KW-0479">Metal-binding</keyword>
<dbReference type="GO" id="GO:0005737">
    <property type="term" value="C:cytoplasm"/>
    <property type="evidence" value="ECO:0007669"/>
    <property type="project" value="TreeGrafter"/>
</dbReference>
<dbReference type="InterPro" id="IPR036922">
    <property type="entry name" value="Rieske_2Fe-2S_sf"/>
</dbReference>
<dbReference type="GO" id="GO:0046872">
    <property type="term" value="F:metal ion binding"/>
    <property type="evidence" value="ECO:0007669"/>
    <property type="project" value="UniProtKB-KW"/>
</dbReference>
<dbReference type="InterPro" id="IPR017941">
    <property type="entry name" value="Rieske_2Fe-2S"/>
</dbReference>
<evidence type="ECO:0000313" key="11">
    <source>
        <dbReference type="Proteomes" id="UP001501920"/>
    </source>
</evidence>
<keyword evidence="8" id="KW-0411">Iron-sulfur</keyword>
<dbReference type="RefSeq" id="XP_037402238.1">
    <property type="nucleotide sequence ID" value="XM_037546341.1"/>
</dbReference>
<dbReference type="Gene3D" id="3.50.50.60">
    <property type="entry name" value="FAD/NAD(P)-binding domain"/>
    <property type="match status" value="2"/>
</dbReference>
<evidence type="ECO:0000256" key="1">
    <source>
        <dbReference type="ARBA" id="ARBA00006442"/>
    </source>
</evidence>
<dbReference type="AlphaFoldDB" id="A0AAR2KWS1"/>
<feature type="domain" description="Rieske" evidence="9">
    <location>
        <begin position="33"/>
        <end position="124"/>
    </location>
</feature>
<dbReference type="SUPFAM" id="SSF51905">
    <property type="entry name" value="FAD/NAD(P)-binding domain"/>
    <property type="match status" value="1"/>
</dbReference>
<organism evidence="10 11">
    <name type="scientific">Pygocentrus nattereri</name>
    <name type="common">Red-bellied piranha</name>
    <dbReference type="NCBI Taxonomy" id="42514"/>
    <lineage>
        <taxon>Eukaryota</taxon>
        <taxon>Metazoa</taxon>
        <taxon>Chordata</taxon>
        <taxon>Craniata</taxon>
        <taxon>Vertebrata</taxon>
        <taxon>Euteleostomi</taxon>
        <taxon>Actinopterygii</taxon>
        <taxon>Neopterygii</taxon>
        <taxon>Teleostei</taxon>
        <taxon>Ostariophysi</taxon>
        <taxon>Characiformes</taxon>
        <taxon>Characoidei</taxon>
        <taxon>Pygocentrus</taxon>
    </lineage>
</organism>
<dbReference type="PANTHER" id="PTHR43557:SF7">
    <property type="entry name" value="RIESKE DOMAIN-CONTAINING PROTEIN"/>
    <property type="match status" value="1"/>
</dbReference>
<evidence type="ECO:0000256" key="7">
    <source>
        <dbReference type="ARBA" id="ARBA00023004"/>
    </source>
</evidence>
<dbReference type="SUPFAM" id="SSF50022">
    <property type="entry name" value="ISP domain"/>
    <property type="match status" value="1"/>
</dbReference>
<dbReference type="Proteomes" id="UP001501920">
    <property type="component" value="Chromosome 17"/>
</dbReference>
<dbReference type="PANTHER" id="PTHR43557">
    <property type="entry name" value="APOPTOSIS-INDUCING FACTOR 1"/>
    <property type="match status" value="1"/>
</dbReference>
<dbReference type="InterPro" id="IPR023753">
    <property type="entry name" value="FAD/NAD-binding_dom"/>
</dbReference>
<dbReference type="GeneTree" id="ENSGT00940000164941"/>
<evidence type="ECO:0000313" key="10">
    <source>
        <dbReference type="Ensembl" id="ENSPNAP00000066929.1"/>
    </source>
</evidence>
<dbReference type="InterPro" id="IPR016156">
    <property type="entry name" value="FAD/NAD-linked_Rdtase_dimer_sf"/>
</dbReference>
<dbReference type="PROSITE" id="PS51296">
    <property type="entry name" value="RIESKE"/>
    <property type="match status" value="1"/>
</dbReference>
<dbReference type="Pfam" id="PF14759">
    <property type="entry name" value="Reductase_C"/>
    <property type="match status" value="1"/>
</dbReference>
<dbReference type="Pfam" id="PF00355">
    <property type="entry name" value="Rieske"/>
    <property type="match status" value="1"/>
</dbReference>
<keyword evidence="7" id="KW-0408">Iron</keyword>
<dbReference type="CTD" id="791218"/>
<reference evidence="10" key="3">
    <citation type="submission" date="2025-09" db="UniProtKB">
        <authorList>
            <consortium name="Ensembl"/>
        </authorList>
    </citation>
    <scope>IDENTIFICATION</scope>
</reference>
<reference evidence="10" key="2">
    <citation type="submission" date="2025-08" db="UniProtKB">
        <authorList>
            <consortium name="Ensembl"/>
        </authorList>
    </citation>
    <scope>IDENTIFICATION</scope>
</reference>
<keyword evidence="5" id="KW-0274">FAD</keyword>
<sequence>MNISTWNKKTKTETGQDRMLQLVSCAWTDSRFLYDCFLHYRMKEVEVNHHKIVLVRNEGKFSAVGGLCTHYGAPLIKGALVGNRVRCPWHGACFNTTTGDIEEYPGLDSLPTYKVKVEDGKVYVTAGKQTLTKRVKEMSCRVPGVCHTVLLIGGGPASLQCAETLRQNNYGGRIIIVTKDEQLPLDKTKLSKAMNIEVEKILLRPSDFLQQHGIEVLKEKEVVSVNTEAKTVAFNDGTSQHYDQLLISTGARARAMQCPGAEMENVKLLESYKDAAGIYQMSLGKKAVIIGTSFIGMEVAAYLSDKAASVAVVGKSKFPYQFSLGPDIGKMTMKMLEEKNVKFYMSSDVAEMRGVKGRVKEIVLQNGDVLPADVVIVGIGVIPNSHFLKGSAVEVDSRNAVVVDKFMKTNIPDVFAAGDVASFPLCIREDKRVQIGHWQLAQAHGRVAALNMLNKQTELNSVPFFWTVLLGKSIRYTGYGEGYTDIVFKGNVDERKFLAFYMKGDDVVAAASLNFDPAVAKVAEIMATGKKITKSQAESEDLGWLQLP</sequence>
<proteinExistence type="inferred from homology"/>
<evidence type="ECO:0000256" key="5">
    <source>
        <dbReference type="ARBA" id="ARBA00022827"/>
    </source>
</evidence>
<dbReference type="GeneID" id="108425873"/>
<dbReference type="RefSeq" id="XP_037402237.1">
    <property type="nucleotide sequence ID" value="XM_037546340.1"/>
</dbReference>
<keyword evidence="6" id="KW-0560">Oxidoreductase</keyword>
<evidence type="ECO:0000256" key="6">
    <source>
        <dbReference type="ARBA" id="ARBA00023002"/>
    </source>
</evidence>
<dbReference type="SUPFAM" id="SSF55424">
    <property type="entry name" value="FAD/NAD-linked reductases, dimerisation (C-terminal) domain"/>
    <property type="match status" value="1"/>
</dbReference>
<name>A0AAR2KWS1_PYGNA</name>
<accession>A0AAR2KWS1</accession>
<evidence type="ECO:0000256" key="4">
    <source>
        <dbReference type="ARBA" id="ARBA00022723"/>
    </source>
</evidence>
<dbReference type="Pfam" id="PF07992">
    <property type="entry name" value="Pyr_redox_2"/>
    <property type="match status" value="1"/>
</dbReference>
<evidence type="ECO:0000259" key="9">
    <source>
        <dbReference type="PROSITE" id="PS51296"/>
    </source>
</evidence>
<reference evidence="10 11" key="1">
    <citation type="submission" date="2020-10" db="EMBL/GenBank/DDBJ databases">
        <title>Pygocentrus nattereri (red-bellied piranha) genome, fPygNat1, primary haplotype.</title>
        <authorList>
            <person name="Myers G."/>
            <person name="Meyer A."/>
            <person name="Karagic N."/>
            <person name="Pippel M."/>
            <person name="Winkler S."/>
            <person name="Tracey A."/>
            <person name="Wood J."/>
            <person name="Formenti G."/>
            <person name="Howe K."/>
            <person name="Fedrigo O."/>
            <person name="Jarvis E.D."/>
        </authorList>
    </citation>
    <scope>NUCLEOTIDE SEQUENCE [LARGE SCALE GENOMIC DNA]</scope>
</reference>
<dbReference type="InterPro" id="IPR050446">
    <property type="entry name" value="FAD-oxidoreductase/Apoptosis"/>
</dbReference>
<evidence type="ECO:0000256" key="8">
    <source>
        <dbReference type="ARBA" id="ARBA00023014"/>
    </source>
</evidence>
<evidence type="ECO:0000256" key="2">
    <source>
        <dbReference type="ARBA" id="ARBA00022630"/>
    </source>
</evidence>
<dbReference type="FunFam" id="2.102.10.10:FF:000003">
    <property type="entry name" value="apoptosis-inducing factor 3 isoform X2"/>
    <property type="match status" value="1"/>
</dbReference>
<keyword evidence="3" id="KW-0001">2Fe-2S</keyword>
<dbReference type="CDD" id="cd03478">
    <property type="entry name" value="Rieske_AIFL_N"/>
    <property type="match status" value="1"/>
</dbReference>
<comment type="similarity">
    <text evidence="1">Belongs to the FAD-dependent oxidoreductase family.</text>
</comment>
<dbReference type="Ensembl" id="ENSPNAT00000055850.1">
    <property type="protein sequence ID" value="ENSPNAP00000066929.1"/>
    <property type="gene ID" value="ENSPNAG00000001246.2"/>
</dbReference>